<dbReference type="AlphaFoldDB" id="A0A7X0HN62"/>
<dbReference type="SUPFAM" id="SSF103039">
    <property type="entry name" value="CheC-like"/>
    <property type="match status" value="1"/>
</dbReference>
<reference evidence="4 5" key="1">
    <citation type="submission" date="2020-08" db="EMBL/GenBank/DDBJ databases">
        <title>Genomic Encyclopedia of Type Strains, Phase IV (KMG-IV): sequencing the most valuable type-strain genomes for metagenomic binning, comparative biology and taxonomic classification.</title>
        <authorList>
            <person name="Goeker M."/>
        </authorList>
    </citation>
    <scope>NUCLEOTIDE SEQUENCE [LARGE SCALE GENOMIC DNA]</scope>
    <source>
        <strain evidence="4 5">DSM 5391</strain>
    </source>
</reference>
<dbReference type="Pfam" id="PF04509">
    <property type="entry name" value="CheC"/>
    <property type="match status" value="2"/>
</dbReference>
<evidence type="ECO:0000259" key="3">
    <source>
        <dbReference type="Pfam" id="PF04509"/>
    </source>
</evidence>
<comment type="caution">
    <text evidence="4">The sequence shown here is derived from an EMBL/GenBank/DDBJ whole genome shotgun (WGS) entry which is preliminary data.</text>
</comment>
<organism evidence="4 5">
    <name type="scientific">Bacillus benzoevorans</name>
    <dbReference type="NCBI Taxonomy" id="1456"/>
    <lineage>
        <taxon>Bacteria</taxon>
        <taxon>Bacillati</taxon>
        <taxon>Bacillota</taxon>
        <taxon>Bacilli</taxon>
        <taxon>Bacillales</taxon>
        <taxon>Bacillaceae</taxon>
        <taxon>Bacillus</taxon>
    </lineage>
</organism>
<dbReference type="GO" id="GO:0016787">
    <property type="term" value="F:hydrolase activity"/>
    <property type="evidence" value="ECO:0007669"/>
    <property type="project" value="UniProtKB-KW"/>
</dbReference>
<evidence type="ECO:0000256" key="2">
    <source>
        <dbReference type="ARBA" id="ARBA00022801"/>
    </source>
</evidence>
<keyword evidence="5" id="KW-1185">Reference proteome</keyword>
<proteinExistence type="predicted"/>
<evidence type="ECO:0000313" key="4">
    <source>
        <dbReference type="EMBL" id="MBB6443865.1"/>
    </source>
</evidence>
<name>A0A7X0HN62_9BACI</name>
<sequence>MSYLEHISSIHLDILKETGNIGAGNAATALSKMMNKKIEMKVPNVRVVSFDEMMEMAGGAESIAAIVYFKIEGEAPSHMFFVLPLEHGERLVRQMTGNNSFSFAAPPYDELSISAFQELGNILVGSYISSLSDFTGLKMHPSVPAMSIDMIGAVISYGFVELSQFSDYCLVIETAFKDVENNRTESMDGHFFLFPDPDSSEKIFRSLGVAIDE</sequence>
<gene>
    <name evidence="4" type="ORF">HNR53_000453</name>
</gene>
<keyword evidence="1" id="KW-0145">Chemotaxis</keyword>
<evidence type="ECO:0000256" key="1">
    <source>
        <dbReference type="ARBA" id="ARBA00022500"/>
    </source>
</evidence>
<protein>
    <submittedName>
        <fullName evidence="4">Chemotaxis protein CheC</fullName>
    </submittedName>
</protein>
<dbReference type="InterPro" id="IPR050992">
    <property type="entry name" value="CheZ_family_phosphatases"/>
</dbReference>
<dbReference type="EMBL" id="JACHGK010000001">
    <property type="protein sequence ID" value="MBB6443865.1"/>
    <property type="molecule type" value="Genomic_DNA"/>
</dbReference>
<keyword evidence="2" id="KW-0378">Hydrolase</keyword>
<dbReference type="GO" id="GO:0006935">
    <property type="term" value="P:chemotaxis"/>
    <property type="evidence" value="ECO:0007669"/>
    <property type="project" value="UniProtKB-KW"/>
</dbReference>
<dbReference type="InterPro" id="IPR028976">
    <property type="entry name" value="CheC-like_sf"/>
</dbReference>
<dbReference type="Gene3D" id="3.40.1550.10">
    <property type="entry name" value="CheC-like"/>
    <property type="match status" value="1"/>
</dbReference>
<dbReference type="Proteomes" id="UP000531594">
    <property type="component" value="Unassembled WGS sequence"/>
</dbReference>
<evidence type="ECO:0000313" key="5">
    <source>
        <dbReference type="Proteomes" id="UP000531594"/>
    </source>
</evidence>
<feature type="domain" description="CheC-like protein" evidence="3">
    <location>
        <begin position="112"/>
        <end position="147"/>
    </location>
</feature>
<accession>A0A7X0HN62</accession>
<dbReference type="PANTHER" id="PTHR43693:SF1">
    <property type="entry name" value="PROTEIN PHOSPHATASE CHEZ"/>
    <property type="match status" value="1"/>
</dbReference>
<dbReference type="RefSeq" id="WP_184522329.1">
    <property type="nucleotide sequence ID" value="NZ_JACHGK010000001.1"/>
</dbReference>
<dbReference type="CDD" id="cd17909">
    <property type="entry name" value="CheC_ClassI"/>
    <property type="match status" value="1"/>
</dbReference>
<dbReference type="InterPro" id="IPR007597">
    <property type="entry name" value="CheC"/>
</dbReference>
<feature type="domain" description="CheC-like protein" evidence="3">
    <location>
        <begin position="10"/>
        <end position="45"/>
    </location>
</feature>
<dbReference type="PANTHER" id="PTHR43693">
    <property type="entry name" value="PROTEIN PHOSPHATASE CHEZ"/>
    <property type="match status" value="1"/>
</dbReference>